<accession>A0A1H0W6B7</accession>
<dbReference type="AlphaFoldDB" id="A0A1H0W6B7"/>
<proteinExistence type="predicted"/>
<organism evidence="1 2">
    <name type="scientific">Clostridium gasigenes</name>
    <dbReference type="NCBI Taxonomy" id="94869"/>
    <lineage>
        <taxon>Bacteria</taxon>
        <taxon>Bacillati</taxon>
        <taxon>Bacillota</taxon>
        <taxon>Clostridia</taxon>
        <taxon>Eubacteriales</taxon>
        <taxon>Clostridiaceae</taxon>
        <taxon>Clostridium</taxon>
    </lineage>
</organism>
<dbReference type="OrthoDB" id="1494490at2"/>
<dbReference type="RefSeq" id="WP_089973772.1">
    <property type="nucleotide sequence ID" value="NZ_FNJM01000035.1"/>
</dbReference>
<sequence>MLEPLKKWYCDTCGEIIDKPEDGYVQFKRCKENGLVYEDFVIVHHKTKSPLKNKRRDACYIYDSDSDLKSFLGDKGKVNLLSLLDPGPYHMPEFLQMTSNVRKWNDFFMRLQLPYYEEARRYWNRASSDGYFGDSNEVYIYMPENLKRMIEYYKNEDEI</sequence>
<reference evidence="1 2" key="1">
    <citation type="submission" date="2016-10" db="EMBL/GenBank/DDBJ databases">
        <authorList>
            <person name="de Groot N.N."/>
        </authorList>
    </citation>
    <scope>NUCLEOTIDE SEQUENCE [LARGE SCALE GENOMIC DNA]</scope>
    <source>
        <strain evidence="1 2">DSM 12272</strain>
    </source>
</reference>
<dbReference type="EMBL" id="FNJM01000035">
    <property type="protein sequence ID" value="SDP86148.1"/>
    <property type="molecule type" value="Genomic_DNA"/>
</dbReference>
<keyword evidence="2" id="KW-1185">Reference proteome</keyword>
<evidence type="ECO:0000313" key="1">
    <source>
        <dbReference type="EMBL" id="SDP86148.1"/>
    </source>
</evidence>
<protein>
    <submittedName>
        <fullName evidence="1">Uncharacterized protein</fullName>
    </submittedName>
</protein>
<name>A0A1H0W6B7_9CLOT</name>
<evidence type="ECO:0000313" key="2">
    <source>
        <dbReference type="Proteomes" id="UP000198597"/>
    </source>
</evidence>
<dbReference type="Proteomes" id="UP000198597">
    <property type="component" value="Unassembled WGS sequence"/>
</dbReference>
<gene>
    <name evidence="1" type="ORF">SAMN04488529_1352</name>
</gene>